<proteinExistence type="predicted"/>
<dbReference type="PANTHER" id="PTHR35908">
    <property type="entry name" value="HYPOTHETICAL FUSION PROTEIN"/>
    <property type="match status" value="1"/>
</dbReference>
<dbReference type="GO" id="GO:0051213">
    <property type="term" value="F:dioxygenase activity"/>
    <property type="evidence" value="ECO:0007669"/>
    <property type="project" value="UniProtKB-KW"/>
</dbReference>
<gene>
    <name evidence="2" type="ORF">B277_09682</name>
    <name evidence="3" type="ORF">CWN80_07150</name>
</gene>
<reference evidence="2 4" key="2">
    <citation type="journal article" date="2012" name="J. Bacteriol.">
        <title>Genome Sequence of Janibacter hoylei MTCC8307, Isolated from the Stratospheric Air.</title>
        <authorList>
            <person name="Pawar S.P."/>
            <person name="Dhotre D.P."/>
            <person name="Shetty S.A."/>
            <person name="Chowdhury S.P."/>
            <person name="Chaudhari B.L."/>
            <person name="Shouche Y.S."/>
        </authorList>
    </citation>
    <scope>NUCLEOTIDE SEQUENCE [LARGE SCALE GENOMIC DNA]</scope>
    <source>
        <strain evidence="2 4">PVAS-1</strain>
    </source>
</reference>
<sequence>MLPGRRPPHDYLGTVLGTPDPRGLARFYAEVLGWRIHSDDEDWATIAPERAHVYLGFQLETEHRSPAWPALEGDQQMQMHLDIEVSDLEAAVAAALRLGGRLSEHQPQEEVRVLIDPAGHPFCLYVGAPEEASQTPSTGALPTVE</sequence>
<dbReference type="InterPro" id="IPR029068">
    <property type="entry name" value="Glyas_Bleomycin-R_OHBP_Dase"/>
</dbReference>
<feature type="domain" description="Glyoxalase-like" evidence="1">
    <location>
        <begin position="15"/>
        <end position="124"/>
    </location>
</feature>
<protein>
    <submittedName>
        <fullName evidence="2 3">Glyoxalase</fullName>
    </submittedName>
</protein>
<evidence type="ECO:0000313" key="2">
    <source>
        <dbReference type="EMBL" id="EKA61004.1"/>
    </source>
</evidence>
<dbReference type="RefSeq" id="WP_007927526.1">
    <property type="nucleotide sequence ID" value="NZ_ALWX01000042.1"/>
</dbReference>
<keyword evidence="2" id="KW-0560">Oxidoreductase</keyword>
<dbReference type="OrthoDB" id="1645442at2"/>
<evidence type="ECO:0000313" key="3">
    <source>
        <dbReference type="EMBL" id="RWU83860.1"/>
    </source>
</evidence>
<dbReference type="Pfam" id="PF18029">
    <property type="entry name" value="Glyoxalase_6"/>
    <property type="match status" value="1"/>
</dbReference>
<dbReference type="AlphaFoldDB" id="K1DX67"/>
<comment type="caution">
    <text evidence="2">The sequence shown here is derived from an EMBL/GenBank/DDBJ whole genome shotgun (WGS) entry which is preliminary data.</text>
</comment>
<keyword evidence="5" id="KW-1185">Reference proteome</keyword>
<dbReference type="EMBL" id="PIPF01000007">
    <property type="protein sequence ID" value="RWU83860.1"/>
    <property type="molecule type" value="Genomic_DNA"/>
</dbReference>
<dbReference type="Proteomes" id="UP000288711">
    <property type="component" value="Unassembled WGS sequence"/>
</dbReference>
<evidence type="ECO:0000313" key="5">
    <source>
        <dbReference type="Proteomes" id="UP000288711"/>
    </source>
</evidence>
<dbReference type="PATRIC" id="fig|1210046.3.peg.1850"/>
<name>K1DX67_9MICO</name>
<reference evidence="3" key="3">
    <citation type="submission" date="2017-11" db="EMBL/GenBank/DDBJ databases">
        <authorList>
            <person name="Seuylemezian A."/>
            <person name="Cooper K."/>
            <person name="Vaishampayan P."/>
        </authorList>
    </citation>
    <scope>NUCLEOTIDE SEQUENCE</scope>
    <source>
        <strain evidence="3">PVAS-1</strain>
    </source>
</reference>
<keyword evidence="2" id="KW-0223">Dioxygenase</keyword>
<dbReference type="STRING" id="1210046.B277_09682"/>
<organism evidence="2 4">
    <name type="scientific">Janibacter hoylei PVAS-1</name>
    <dbReference type="NCBI Taxonomy" id="1210046"/>
    <lineage>
        <taxon>Bacteria</taxon>
        <taxon>Bacillati</taxon>
        <taxon>Actinomycetota</taxon>
        <taxon>Actinomycetes</taxon>
        <taxon>Micrococcales</taxon>
        <taxon>Intrasporangiaceae</taxon>
        <taxon>Janibacter</taxon>
    </lineage>
</organism>
<evidence type="ECO:0000313" key="4">
    <source>
        <dbReference type="Proteomes" id="UP000004474"/>
    </source>
</evidence>
<dbReference type="Proteomes" id="UP000004474">
    <property type="component" value="Unassembled WGS sequence"/>
</dbReference>
<dbReference type="Gene3D" id="3.10.180.10">
    <property type="entry name" value="2,3-Dihydroxybiphenyl 1,2-Dioxygenase, domain 1"/>
    <property type="match status" value="1"/>
</dbReference>
<dbReference type="PANTHER" id="PTHR35908:SF1">
    <property type="entry name" value="CONSERVED PROTEIN"/>
    <property type="match status" value="1"/>
</dbReference>
<dbReference type="EMBL" id="ALWX01000042">
    <property type="protein sequence ID" value="EKA61004.1"/>
    <property type="molecule type" value="Genomic_DNA"/>
</dbReference>
<dbReference type="SUPFAM" id="SSF54593">
    <property type="entry name" value="Glyoxalase/Bleomycin resistance protein/Dihydroxybiphenyl dioxygenase"/>
    <property type="match status" value="1"/>
</dbReference>
<reference evidence="3 5" key="1">
    <citation type="journal article" date="2009" name="Int. J. Syst. Evol. Microbiol.">
        <title>Janibacter hoylei sp. nov., Bacillus isronensis sp. nov. and Bacillus aryabhattai sp. nov., isolated from cryotubes used for collecting air from the upper atmosphere.</title>
        <authorList>
            <person name="Shivaji S."/>
            <person name="Chaturvedi P."/>
            <person name="Begum Z."/>
            <person name="Pindi P.K."/>
            <person name="Manorama R."/>
            <person name="Padmanaban D.A."/>
            <person name="Shouche Y.S."/>
            <person name="Pawar S."/>
            <person name="Vaishampayan P."/>
            <person name="Dutt C.B."/>
            <person name="Datta G.N."/>
            <person name="Manchanda R.K."/>
            <person name="Rao U.R."/>
            <person name="Bhargava P.M."/>
            <person name="Narlikar J.V."/>
        </authorList>
    </citation>
    <scope>NUCLEOTIDE SEQUENCE [LARGE SCALE GENOMIC DNA]</scope>
    <source>
        <strain evidence="3 5">PVAS-1</strain>
    </source>
</reference>
<dbReference type="InterPro" id="IPR041581">
    <property type="entry name" value="Glyoxalase_6"/>
</dbReference>
<evidence type="ECO:0000259" key="1">
    <source>
        <dbReference type="Pfam" id="PF18029"/>
    </source>
</evidence>
<dbReference type="eggNOG" id="COG0346">
    <property type="taxonomic scope" value="Bacteria"/>
</dbReference>
<accession>K1DX67</accession>